<dbReference type="Pfam" id="PF00534">
    <property type="entry name" value="Glycos_transf_1"/>
    <property type="match status" value="1"/>
</dbReference>
<evidence type="ECO:0000313" key="4">
    <source>
        <dbReference type="Proteomes" id="UP000636264"/>
    </source>
</evidence>
<dbReference type="SUPFAM" id="SSF53756">
    <property type="entry name" value="UDP-Glycosyltransferase/glycogen phosphorylase"/>
    <property type="match status" value="1"/>
</dbReference>
<dbReference type="PANTHER" id="PTHR46401">
    <property type="entry name" value="GLYCOSYLTRANSFERASE WBBK-RELATED"/>
    <property type="match status" value="1"/>
</dbReference>
<reference evidence="3" key="2">
    <citation type="submission" date="2020-09" db="EMBL/GenBank/DDBJ databases">
        <authorList>
            <person name="Sun Q."/>
            <person name="Zhou Y."/>
        </authorList>
    </citation>
    <scope>NUCLEOTIDE SEQUENCE</scope>
    <source>
        <strain evidence="3">CGMCC 1.15320</strain>
    </source>
</reference>
<accession>A0A916VYR0</accession>
<name>A0A916VYR0_9HYPH</name>
<dbReference type="Gene3D" id="3.40.50.2000">
    <property type="entry name" value="Glycogen Phosphorylase B"/>
    <property type="match status" value="1"/>
</dbReference>
<evidence type="ECO:0000256" key="1">
    <source>
        <dbReference type="ARBA" id="ARBA00022679"/>
    </source>
</evidence>
<gene>
    <name evidence="3" type="ORF">GCM10011385_03730</name>
</gene>
<dbReference type="AlphaFoldDB" id="A0A916VYR0"/>
<dbReference type="GO" id="GO:0016757">
    <property type="term" value="F:glycosyltransferase activity"/>
    <property type="evidence" value="ECO:0007669"/>
    <property type="project" value="InterPro"/>
</dbReference>
<dbReference type="InterPro" id="IPR001296">
    <property type="entry name" value="Glyco_trans_1"/>
</dbReference>
<feature type="domain" description="Glycosyl transferase family 1" evidence="2">
    <location>
        <begin position="183"/>
        <end position="332"/>
    </location>
</feature>
<reference evidence="3" key="1">
    <citation type="journal article" date="2014" name="Int. J. Syst. Evol. Microbiol.">
        <title>Complete genome sequence of Corynebacterium casei LMG S-19264T (=DSM 44701T), isolated from a smear-ripened cheese.</title>
        <authorList>
            <consortium name="US DOE Joint Genome Institute (JGI-PGF)"/>
            <person name="Walter F."/>
            <person name="Albersmeier A."/>
            <person name="Kalinowski J."/>
            <person name="Ruckert C."/>
        </authorList>
    </citation>
    <scope>NUCLEOTIDE SEQUENCE</scope>
    <source>
        <strain evidence="3">CGMCC 1.15320</strain>
    </source>
</reference>
<dbReference type="PANTHER" id="PTHR46401:SF2">
    <property type="entry name" value="GLYCOSYLTRANSFERASE WBBK-RELATED"/>
    <property type="match status" value="1"/>
</dbReference>
<dbReference type="GO" id="GO:0009103">
    <property type="term" value="P:lipopolysaccharide biosynthetic process"/>
    <property type="evidence" value="ECO:0007669"/>
    <property type="project" value="TreeGrafter"/>
</dbReference>
<proteinExistence type="predicted"/>
<protein>
    <recommendedName>
        <fullName evidence="2">Glycosyl transferase family 1 domain-containing protein</fullName>
    </recommendedName>
</protein>
<keyword evidence="1" id="KW-0808">Transferase</keyword>
<sequence>MTDGYVADFSLALINRTGAYYVCRDLVRGLPDHFSAIRYWRFFRRSEPDGIVRKLLGRAMLMDLRRLAEGERWRKRGLHSGKDPTVYLDPLYVLGNDLKWSDVVLCHDVGPITHPELYEPGTVALYKSAYAKIRQARPGMVFVSYASLLEFVRLYGRGFRFMRVIPLYVRKDLGIGEDARPQDVNRPFLLTVAALETRKNLERSIEAFVESGLREQGYSYILCGPRGNATKEITELVNATPGVQLLGYLPDAELRWLYRNAAGFVLPSLLEGFGLPALEAGAYGLVPLVSQSSALTEAVGEGAVPVDPLSVSSISEGMVKLVTMEESEREQRLAQIRRQIDMLTFDRFLLRWSQLLHTRGEDGV</sequence>
<organism evidence="3 4">
    <name type="scientific">Nitratireductor aestuarii</name>
    <dbReference type="NCBI Taxonomy" id="1735103"/>
    <lineage>
        <taxon>Bacteria</taxon>
        <taxon>Pseudomonadati</taxon>
        <taxon>Pseudomonadota</taxon>
        <taxon>Alphaproteobacteria</taxon>
        <taxon>Hyphomicrobiales</taxon>
        <taxon>Phyllobacteriaceae</taxon>
        <taxon>Nitratireductor</taxon>
    </lineage>
</organism>
<keyword evidence="4" id="KW-1185">Reference proteome</keyword>
<dbReference type="RefSeq" id="WP_188719224.1">
    <property type="nucleotide sequence ID" value="NZ_BMIF01000001.1"/>
</dbReference>
<evidence type="ECO:0000259" key="2">
    <source>
        <dbReference type="Pfam" id="PF00534"/>
    </source>
</evidence>
<evidence type="ECO:0000313" key="3">
    <source>
        <dbReference type="EMBL" id="GGA53513.1"/>
    </source>
</evidence>
<dbReference type="Proteomes" id="UP000636264">
    <property type="component" value="Unassembled WGS sequence"/>
</dbReference>
<comment type="caution">
    <text evidence="3">The sequence shown here is derived from an EMBL/GenBank/DDBJ whole genome shotgun (WGS) entry which is preliminary data.</text>
</comment>
<dbReference type="EMBL" id="BMIF01000001">
    <property type="protein sequence ID" value="GGA53513.1"/>
    <property type="molecule type" value="Genomic_DNA"/>
</dbReference>
<dbReference type="CDD" id="cd03809">
    <property type="entry name" value="GT4_MtfB-like"/>
    <property type="match status" value="1"/>
</dbReference>